<proteinExistence type="predicted"/>
<sequence>MKHNIPFRWLIPEGLLITWQEKKIKIDNLGKAQDFYDELMIVKEKIGSKEESESKSQEEQQSEEKELEQEEINKEEIEQGEGEKNQDKSTKGKQNKEKTKTSI</sequence>
<accession>A0A2D4IFQ1</accession>
<dbReference type="EMBL" id="IACK01097239">
    <property type="protein sequence ID" value="LAA82964.1"/>
    <property type="molecule type" value="Transcribed_RNA"/>
</dbReference>
<feature type="compositionally biased region" description="Basic and acidic residues" evidence="1">
    <location>
        <begin position="47"/>
        <end position="64"/>
    </location>
</feature>
<evidence type="ECO:0000313" key="2">
    <source>
        <dbReference type="EMBL" id="LAA82964.1"/>
    </source>
</evidence>
<name>A0A2D4IFQ1_MICLE</name>
<feature type="compositionally biased region" description="Basic and acidic residues" evidence="1">
    <location>
        <begin position="71"/>
        <end position="103"/>
    </location>
</feature>
<reference evidence="2" key="2">
    <citation type="submission" date="2017-11" db="EMBL/GenBank/DDBJ databases">
        <title>Coralsnake Venomics: Analyses of Venom Gland Transcriptomes and Proteomes of Six Brazilian Taxa.</title>
        <authorList>
            <person name="Aird S.D."/>
            <person name="Jorge da Silva N."/>
            <person name="Qiu L."/>
            <person name="Villar-Briones A."/>
            <person name="Aparecida-Saddi V."/>
            <person name="Campos-Telles M.P."/>
            <person name="Grau M."/>
            <person name="Mikheyev A.S."/>
        </authorList>
    </citation>
    <scope>NUCLEOTIDE SEQUENCE</scope>
    <source>
        <tissue evidence="2">Venom_gland</tissue>
    </source>
</reference>
<dbReference type="AlphaFoldDB" id="A0A2D4IFQ1"/>
<organism evidence="2">
    <name type="scientific">Micrurus lemniscatus lemniscatus</name>
    <dbReference type="NCBI Taxonomy" id="129467"/>
    <lineage>
        <taxon>Eukaryota</taxon>
        <taxon>Metazoa</taxon>
        <taxon>Chordata</taxon>
        <taxon>Craniata</taxon>
        <taxon>Vertebrata</taxon>
        <taxon>Euteleostomi</taxon>
        <taxon>Lepidosauria</taxon>
        <taxon>Squamata</taxon>
        <taxon>Bifurcata</taxon>
        <taxon>Unidentata</taxon>
        <taxon>Episquamata</taxon>
        <taxon>Toxicofera</taxon>
        <taxon>Serpentes</taxon>
        <taxon>Colubroidea</taxon>
        <taxon>Elapidae</taxon>
        <taxon>Elapinae</taxon>
        <taxon>Micrurus</taxon>
    </lineage>
</organism>
<reference evidence="2" key="1">
    <citation type="submission" date="2017-07" db="EMBL/GenBank/DDBJ databases">
        <authorList>
            <person name="Mikheyev A."/>
            <person name="Grau M."/>
        </authorList>
    </citation>
    <scope>NUCLEOTIDE SEQUENCE</scope>
    <source>
        <tissue evidence="2">Venom_gland</tissue>
    </source>
</reference>
<protein>
    <submittedName>
        <fullName evidence="2">Uncharacterized protein</fullName>
    </submittedName>
</protein>
<feature type="region of interest" description="Disordered" evidence="1">
    <location>
        <begin position="47"/>
        <end position="103"/>
    </location>
</feature>
<evidence type="ECO:0000256" key="1">
    <source>
        <dbReference type="SAM" id="MobiDB-lite"/>
    </source>
</evidence>